<protein>
    <submittedName>
        <fullName evidence="2">Uncharacterized protein</fullName>
    </submittedName>
</protein>
<dbReference type="AlphaFoldDB" id="A0A256LIG6"/>
<dbReference type="RefSeq" id="WP_094496834.1">
    <property type="nucleotide sequence ID" value="NZ_CASCMS010000089.1"/>
</dbReference>
<proteinExistence type="predicted"/>
<name>A0A256LIG6_9LACO</name>
<reference evidence="2 3" key="1">
    <citation type="submission" date="2017-04" db="EMBL/GenBank/DDBJ databases">
        <authorList>
            <person name="Afonso C.L."/>
            <person name="Miller P.J."/>
            <person name="Scott M.A."/>
            <person name="Spackman E."/>
            <person name="Goraichik I."/>
            <person name="Dimitrov K.M."/>
            <person name="Suarez D.L."/>
            <person name="Swayne D.E."/>
        </authorList>
    </citation>
    <scope>NUCLEOTIDE SEQUENCE [LARGE SCALE GENOMIC DNA]</scope>
    <source>
        <strain evidence="2 3">609q</strain>
    </source>
</reference>
<reference evidence="1 4" key="2">
    <citation type="submission" date="2017-05" db="EMBL/GenBank/DDBJ databases">
        <authorList>
            <person name="Lin X.B."/>
            <person name="Stothard P."/>
            <person name="Tasseva G."/>
            <person name="Walter J."/>
        </authorList>
    </citation>
    <scope>NUCLEOTIDE SEQUENCE [LARGE SCALE GENOMIC DNA]</scope>
    <source>
        <strain evidence="1 4">609u</strain>
    </source>
</reference>
<evidence type="ECO:0000313" key="4">
    <source>
        <dbReference type="Proteomes" id="UP000216316"/>
    </source>
</evidence>
<comment type="caution">
    <text evidence="2">The sequence shown here is derived from an EMBL/GenBank/DDBJ whole genome shotgun (WGS) entry which is preliminary data.</text>
</comment>
<organism evidence="2 3">
    <name type="scientific">Lactobacillus taiwanensis</name>
    <dbReference type="NCBI Taxonomy" id="508451"/>
    <lineage>
        <taxon>Bacteria</taxon>
        <taxon>Bacillati</taxon>
        <taxon>Bacillota</taxon>
        <taxon>Bacilli</taxon>
        <taxon>Lactobacillales</taxon>
        <taxon>Lactobacillaceae</taxon>
        <taxon>Lactobacillus</taxon>
    </lineage>
</organism>
<sequence>MSSIEKRLKSKWTGKIYLGWLYMPDKNKYEKVVISGIKLNCIKDITLGMVHLFDGILAKKVSAVLTDINTGTPLDYVWTDWDGKKKTLIDLDNETVTRYINNNQYLISHPNPVLVYKAKLNTIKATIERPEEIHAIDVNDPDLLSMEHAWAPGEFMDMEK</sequence>
<dbReference type="EMBL" id="NGNX01000003">
    <property type="protein sequence ID" value="OYR93194.1"/>
    <property type="molecule type" value="Genomic_DNA"/>
</dbReference>
<dbReference type="Proteomes" id="UP000216316">
    <property type="component" value="Unassembled WGS sequence"/>
</dbReference>
<gene>
    <name evidence="1" type="ORF">CBF53_00835</name>
    <name evidence="2" type="ORF">CBF70_00965</name>
</gene>
<evidence type="ECO:0000313" key="2">
    <source>
        <dbReference type="EMBL" id="OYR93194.1"/>
    </source>
</evidence>
<evidence type="ECO:0000313" key="3">
    <source>
        <dbReference type="Proteomes" id="UP000215828"/>
    </source>
</evidence>
<keyword evidence="4" id="KW-1185">Reference proteome</keyword>
<dbReference type="EMBL" id="NGNV01000002">
    <property type="protein sequence ID" value="OYR89063.1"/>
    <property type="molecule type" value="Genomic_DNA"/>
</dbReference>
<accession>A0A256LIG6</accession>
<reference evidence="3 4" key="3">
    <citation type="submission" date="2017-09" db="EMBL/GenBank/DDBJ databases">
        <title>Tripartite evolution among Lactobacillus johnsonii, Lactobacillus taiwanensis, Lactobacillus reuteri and their rodent host.</title>
        <authorList>
            <person name="Wang T."/>
            <person name="Knowles S."/>
            <person name="Cheng C."/>
        </authorList>
    </citation>
    <scope>NUCLEOTIDE SEQUENCE [LARGE SCALE GENOMIC DNA]</scope>
    <source>
        <strain evidence="2 3">609q</strain>
        <strain evidence="1 4">609u</strain>
    </source>
</reference>
<dbReference type="Proteomes" id="UP000215828">
    <property type="component" value="Unassembled WGS sequence"/>
</dbReference>
<evidence type="ECO:0000313" key="1">
    <source>
        <dbReference type="EMBL" id="OYR89063.1"/>
    </source>
</evidence>